<feature type="non-terminal residue" evidence="4">
    <location>
        <position position="1"/>
    </location>
</feature>
<feature type="non-terminal residue" evidence="4">
    <location>
        <position position="253"/>
    </location>
</feature>
<keyword evidence="1" id="KW-0175">Coiled coil</keyword>
<reference evidence="4 5" key="1">
    <citation type="journal article" date="2010" name="Science">
        <title>Genomic analysis of organismal complexity in the multicellular green alga Volvox carteri.</title>
        <authorList>
            <person name="Prochnik S.E."/>
            <person name="Umen J."/>
            <person name="Nedelcu A.M."/>
            <person name="Hallmann A."/>
            <person name="Miller S.M."/>
            <person name="Nishii I."/>
            <person name="Ferris P."/>
            <person name="Kuo A."/>
            <person name="Mitros T."/>
            <person name="Fritz-Laylin L.K."/>
            <person name="Hellsten U."/>
            <person name="Chapman J."/>
            <person name="Simakov O."/>
            <person name="Rensing S.A."/>
            <person name="Terry A."/>
            <person name="Pangilinan J."/>
            <person name="Kapitonov V."/>
            <person name="Jurka J."/>
            <person name="Salamov A."/>
            <person name="Shapiro H."/>
            <person name="Schmutz J."/>
            <person name="Grimwood J."/>
            <person name="Lindquist E."/>
            <person name="Lucas S."/>
            <person name="Grigoriev I.V."/>
            <person name="Schmitt R."/>
            <person name="Kirk D."/>
            <person name="Rokhsar D.S."/>
        </authorList>
    </citation>
    <scope>NUCLEOTIDE SEQUENCE [LARGE SCALE GENOMIC DNA]</scope>
    <source>
        <strain evidence="5">f. Nagariensis / Eve</strain>
    </source>
</reference>
<feature type="coiled-coil region" evidence="1">
    <location>
        <begin position="177"/>
        <end position="214"/>
    </location>
</feature>
<accession>D8UMN1</accession>
<keyword evidence="3" id="KW-0812">Transmembrane</keyword>
<dbReference type="KEGG" id="vcn:VOLCADRAFT_101436"/>
<keyword evidence="5" id="KW-1185">Reference proteome</keyword>
<name>D8UMN1_VOLCA</name>
<evidence type="ECO:0000256" key="1">
    <source>
        <dbReference type="SAM" id="Coils"/>
    </source>
</evidence>
<proteinExistence type="predicted"/>
<keyword evidence="3" id="KW-1133">Transmembrane helix</keyword>
<dbReference type="STRING" id="3068.D8UMN1"/>
<feature type="region of interest" description="Disordered" evidence="2">
    <location>
        <begin position="232"/>
        <end position="253"/>
    </location>
</feature>
<sequence>ETFGFRYRENASALAYSELPSSVRECGICYNTTSREKCSNAAAAAAVAASCSTALRWPRVMVVVVEWWGLMTLVINYEAVAVGDDAYLARLRKQGFYYTLLRPINDTHEEVIAKVGPAALHGKDSVTVEVKALNSVWLLRVVPAGGFAPAWKVPLVVAVLLMALVVSVLLLVAIASLKRAKLLLEETMAANRNLAEAMKRLEEEKERMDVLLIRQYDLLRCLDLNRASKKAGGRADTEGEEGSSACASKRRMM</sequence>
<evidence type="ECO:0000313" key="5">
    <source>
        <dbReference type="Proteomes" id="UP000001058"/>
    </source>
</evidence>
<organism evidence="5">
    <name type="scientific">Volvox carteri f. nagariensis</name>
    <dbReference type="NCBI Taxonomy" id="3068"/>
    <lineage>
        <taxon>Eukaryota</taxon>
        <taxon>Viridiplantae</taxon>
        <taxon>Chlorophyta</taxon>
        <taxon>core chlorophytes</taxon>
        <taxon>Chlorophyceae</taxon>
        <taxon>CS clade</taxon>
        <taxon>Chlamydomonadales</taxon>
        <taxon>Volvocaceae</taxon>
        <taxon>Volvox</taxon>
    </lineage>
</organism>
<dbReference type="EMBL" id="GL379225">
    <property type="protein sequence ID" value="EFJ39018.1"/>
    <property type="molecule type" value="Genomic_DNA"/>
</dbReference>
<dbReference type="Proteomes" id="UP000001058">
    <property type="component" value="Unassembled WGS sequence"/>
</dbReference>
<keyword evidence="3" id="KW-0472">Membrane</keyword>
<dbReference type="AlphaFoldDB" id="D8UMN1"/>
<dbReference type="RefSeq" id="XP_002959917.1">
    <property type="nucleotide sequence ID" value="XM_002959871.1"/>
</dbReference>
<dbReference type="OrthoDB" id="10616344at2759"/>
<feature type="transmembrane region" description="Helical" evidence="3">
    <location>
        <begin position="155"/>
        <end position="177"/>
    </location>
</feature>
<protein>
    <submittedName>
        <fullName evidence="4">Uncharacterized protein</fullName>
    </submittedName>
</protein>
<evidence type="ECO:0000256" key="2">
    <source>
        <dbReference type="SAM" id="MobiDB-lite"/>
    </source>
</evidence>
<evidence type="ECO:0000256" key="3">
    <source>
        <dbReference type="SAM" id="Phobius"/>
    </source>
</evidence>
<dbReference type="GeneID" id="9614946"/>
<dbReference type="InParanoid" id="D8UMN1"/>
<evidence type="ECO:0000313" key="4">
    <source>
        <dbReference type="EMBL" id="EFJ39018.1"/>
    </source>
</evidence>
<gene>
    <name evidence="4" type="ORF">VOLCADRAFT_101436</name>
</gene>